<comment type="caution">
    <text evidence="1">The sequence shown here is derived from an EMBL/GenBank/DDBJ whole genome shotgun (WGS) entry which is preliminary data.</text>
</comment>
<name>A0A7C1SWJ6_9HYPH</name>
<protein>
    <submittedName>
        <fullName evidence="1">Uncharacterized protein</fullName>
    </submittedName>
</protein>
<sequence length="153" mass="16454">MTAEAAGVALDRHHESPQSLLIAGPAGRVQAEVSWGPIDDRMRRAWNNSVSRTENGALAIAIAAIELALGLVVVLRAETGSGADYYLAQMGGELGEPEDWLRLEISGTDEGDGKILAYRLVEKCRQARAGRSNLPAIACVVGFRQLEVRHVHV</sequence>
<dbReference type="AlphaFoldDB" id="A0A7C1SWJ6"/>
<proteinExistence type="predicted"/>
<gene>
    <name evidence="1" type="ORF">ENP70_07115</name>
</gene>
<evidence type="ECO:0000313" key="1">
    <source>
        <dbReference type="EMBL" id="HEB43457.1"/>
    </source>
</evidence>
<dbReference type="EMBL" id="DSKI01000368">
    <property type="protein sequence ID" value="HEB43457.1"/>
    <property type="molecule type" value="Genomic_DNA"/>
</dbReference>
<organism evidence="1">
    <name type="scientific">Agrobacterium albertimagni</name>
    <dbReference type="NCBI Taxonomy" id="147266"/>
    <lineage>
        <taxon>Bacteria</taxon>
        <taxon>Pseudomonadati</taxon>
        <taxon>Pseudomonadota</taxon>
        <taxon>Alphaproteobacteria</taxon>
        <taxon>Hyphomicrobiales</taxon>
        <taxon>Rhizobiaceae</taxon>
        <taxon>Rhizobium/Agrobacterium group</taxon>
        <taxon>Agrobacterium</taxon>
    </lineage>
</organism>
<accession>A0A7C1SWJ6</accession>
<reference evidence="1" key="1">
    <citation type="journal article" date="2020" name="mSystems">
        <title>Genome- and Community-Level Interaction Insights into Carbon Utilization and Element Cycling Functions of Hydrothermarchaeota in Hydrothermal Sediment.</title>
        <authorList>
            <person name="Zhou Z."/>
            <person name="Liu Y."/>
            <person name="Xu W."/>
            <person name="Pan J."/>
            <person name="Luo Z.H."/>
            <person name="Li M."/>
        </authorList>
    </citation>
    <scope>NUCLEOTIDE SEQUENCE [LARGE SCALE GENOMIC DNA]</scope>
    <source>
        <strain evidence="1">SpSt-243</strain>
    </source>
</reference>